<dbReference type="EMBL" id="CP103445">
    <property type="protein sequence ID" value="UWS33703.1"/>
    <property type="molecule type" value="Genomic_DNA"/>
</dbReference>
<dbReference type="RefSeq" id="WP_012666442.1">
    <property type="nucleotide sequence ID" value="NZ_CP023567.1"/>
</dbReference>
<reference evidence="2" key="1">
    <citation type="submission" date="2022-07" db="EMBL/GenBank/DDBJ databases">
        <title>Genetic diversity of Erwinia pyrifoliae.</title>
        <authorList>
            <person name="Park D.S."/>
            <person name="Ham H."/>
        </authorList>
    </citation>
    <scope>NUCLEOTIDE SEQUENCE</scope>
    <source>
        <strain evidence="2">CP201486</strain>
    </source>
</reference>
<proteinExistence type="predicted"/>
<dbReference type="GeneID" id="92238784"/>
<evidence type="ECO:0000313" key="2">
    <source>
        <dbReference type="EMBL" id="UWS33703.1"/>
    </source>
</evidence>
<protein>
    <submittedName>
        <fullName evidence="2">Uncharacterized protein</fullName>
    </submittedName>
</protein>
<organism evidence="2 3">
    <name type="scientific">Erwinia pyrifoliae</name>
    <dbReference type="NCBI Taxonomy" id="79967"/>
    <lineage>
        <taxon>Bacteria</taxon>
        <taxon>Pseudomonadati</taxon>
        <taxon>Pseudomonadota</taxon>
        <taxon>Gammaproteobacteria</taxon>
        <taxon>Enterobacterales</taxon>
        <taxon>Erwiniaceae</taxon>
        <taxon>Erwinia</taxon>
    </lineage>
</organism>
<feature type="region of interest" description="Disordered" evidence="1">
    <location>
        <begin position="40"/>
        <end position="62"/>
    </location>
</feature>
<evidence type="ECO:0000256" key="1">
    <source>
        <dbReference type="SAM" id="MobiDB-lite"/>
    </source>
</evidence>
<sequence length="62" mass="7230">MTDRQTLELAVLQMARQSGEPLDRHTLYTVRNGIRNALAASERHRQRMSAPAYQWKKPAPRR</sequence>
<name>A0ABY5X8J3_ERWPY</name>
<keyword evidence="3" id="KW-1185">Reference proteome</keyword>
<dbReference type="Proteomes" id="UP001058553">
    <property type="component" value="Chromosome"/>
</dbReference>
<accession>A0ABY5X8J3</accession>
<evidence type="ECO:0000313" key="3">
    <source>
        <dbReference type="Proteomes" id="UP001058553"/>
    </source>
</evidence>
<gene>
    <name evidence="2" type="ORF">NYP84_00240</name>
</gene>